<dbReference type="EMBL" id="BAAAXZ010000129">
    <property type="protein sequence ID" value="GAA2935652.1"/>
    <property type="molecule type" value="Genomic_DNA"/>
</dbReference>
<reference evidence="3" key="1">
    <citation type="journal article" date="2019" name="Int. J. Syst. Evol. Microbiol.">
        <title>The Global Catalogue of Microorganisms (GCM) 10K type strain sequencing project: providing services to taxonomists for standard genome sequencing and annotation.</title>
        <authorList>
            <consortium name="The Broad Institute Genomics Platform"/>
            <consortium name="The Broad Institute Genome Sequencing Center for Infectious Disease"/>
            <person name="Wu L."/>
            <person name="Ma J."/>
        </authorList>
    </citation>
    <scope>NUCLEOTIDE SEQUENCE [LARGE SCALE GENOMIC DNA]</scope>
    <source>
        <strain evidence="3">JCM 4087</strain>
    </source>
</reference>
<proteinExistence type="predicted"/>
<evidence type="ECO:0000313" key="3">
    <source>
        <dbReference type="Proteomes" id="UP001501102"/>
    </source>
</evidence>
<protein>
    <recommendedName>
        <fullName evidence="4">Integrase</fullName>
    </recommendedName>
</protein>
<accession>A0ABP6JJT8</accession>
<dbReference type="Proteomes" id="UP001501102">
    <property type="component" value="Unassembled WGS sequence"/>
</dbReference>
<evidence type="ECO:0000313" key="2">
    <source>
        <dbReference type="EMBL" id="GAA2935652.1"/>
    </source>
</evidence>
<evidence type="ECO:0008006" key="4">
    <source>
        <dbReference type="Google" id="ProtNLM"/>
    </source>
</evidence>
<dbReference type="InterPro" id="IPR046222">
    <property type="entry name" value="DUF6255"/>
</dbReference>
<evidence type="ECO:0000256" key="1">
    <source>
        <dbReference type="SAM" id="MobiDB-lite"/>
    </source>
</evidence>
<gene>
    <name evidence="2" type="ORF">GCM10020221_34280</name>
</gene>
<name>A0ABP6JJT8_STRTU</name>
<feature type="region of interest" description="Disordered" evidence="1">
    <location>
        <begin position="18"/>
        <end position="69"/>
    </location>
</feature>
<dbReference type="Pfam" id="PF19768">
    <property type="entry name" value="DUF6255"/>
    <property type="match status" value="1"/>
</dbReference>
<keyword evidence="3" id="KW-1185">Reference proteome</keyword>
<comment type="caution">
    <text evidence="2">The sequence shown here is derived from an EMBL/GenBank/DDBJ whole genome shotgun (WGS) entry which is preliminary data.</text>
</comment>
<organism evidence="2 3">
    <name type="scientific">Streptomyces thioluteus</name>
    <dbReference type="NCBI Taxonomy" id="66431"/>
    <lineage>
        <taxon>Bacteria</taxon>
        <taxon>Bacillati</taxon>
        <taxon>Actinomycetota</taxon>
        <taxon>Actinomycetes</taxon>
        <taxon>Kitasatosporales</taxon>
        <taxon>Streptomycetaceae</taxon>
        <taxon>Streptomyces</taxon>
    </lineage>
</organism>
<sequence>MMHAVGRLMSHCRHLSGWESANGEDRCPHLRNPPLSRTTGALRPEELRQQPLTSPAARPRGSQVATVSS</sequence>